<dbReference type="FunFam" id="2.40.50.140:FF:000058">
    <property type="entry name" value="Transcription termination/antitermination protein NusA"/>
    <property type="match status" value="1"/>
</dbReference>
<evidence type="ECO:0000256" key="5">
    <source>
        <dbReference type="ARBA" id="ARBA00023015"/>
    </source>
</evidence>
<dbReference type="InterPro" id="IPR003029">
    <property type="entry name" value="S1_domain"/>
</dbReference>
<dbReference type="SUPFAM" id="SSF54814">
    <property type="entry name" value="Prokaryotic type KH domain (KH-domain type II)"/>
    <property type="match status" value="2"/>
</dbReference>
<dbReference type="SUPFAM" id="SSF50249">
    <property type="entry name" value="Nucleic acid-binding proteins"/>
    <property type="match status" value="1"/>
</dbReference>
<dbReference type="HAMAP" id="MF_00945_B">
    <property type="entry name" value="NusA_B"/>
    <property type="match status" value="1"/>
</dbReference>
<dbReference type="EMBL" id="FTOD01000001">
    <property type="protein sequence ID" value="SIS41105.1"/>
    <property type="molecule type" value="Genomic_DNA"/>
</dbReference>
<evidence type="ECO:0000256" key="2">
    <source>
        <dbReference type="ARBA" id="ARBA00022490"/>
    </source>
</evidence>
<keyword evidence="4 7" id="KW-0694">RNA-binding</keyword>
<dbReference type="InterPro" id="IPR015946">
    <property type="entry name" value="KH_dom-like_a/b"/>
</dbReference>
<dbReference type="GO" id="GO:0003723">
    <property type="term" value="F:RNA binding"/>
    <property type="evidence" value="ECO:0007669"/>
    <property type="project" value="UniProtKB-UniRule"/>
</dbReference>
<keyword evidence="6 7" id="KW-0804">Transcription</keyword>
<dbReference type="InterPro" id="IPR058582">
    <property type="entry name" value="KH_NusA_2nd"/>
</dbReference>
<evidence type="ECO:0000256" key="1">
    <source>
        <dbReference type="ARBA" id="ARBA00022472"/>
    </source>
</evidence>
<dbReference type="CDD" id="cd22529">
    <property type="entry name" value="KH-II_NusA_rpt2"/>
    <property type="match status" value="1"/>
</dbReference>
<dbReference type="PANTHER" id="PTHR22648">
    <property type="entry name" value="TRANSCRIPTION TERMINATION FACTOR NUSA"/>
    <property type="match status" value="1"/>
</dbReference>
<evidence type="ECO:0000256" key="8">
    <source>
        <dbReference type="SAM" id="MobiDB-lite"/>
    </source>
</evidence>
<comment type="function">
    <text evidence="7">Participates in both transcription termination and antitermination.</text>
</comment>
<dbReference type="OrthoDB" id="9807233at2"/>
<keyword evidence="3 7" id="KW-0889">Transcription antitermination</keyword>
<dbReference type="InterPro" id="IPR010213">
    <property type="entry name" value="TF_NusA"/>
</dbReference>
<dbReference type="RefSeq" id="WP_009708772.1">
    <property type="nucleotide sequence ID" value="NZ_CP048103.1"/>
</dbReference>
<comment type="subcellular location">
    <subcellularLocation>
        <location evidence="7">Cytoplasm</location>
    </subcellularLocation>
</comment>
<evidence type="ECO:0000256" key="4">
    <source>
        <dbReference type="ARBA" id="ARBA00022884"/>
    </source>
</evidence>
<dbReference type="GO" id="GO:0006353">
    <property type="term" value="P:DNA-templated transcription termination"/>
    <property type="evidence" value="ECO:0007669"/>
    <property type="project" value="UniProtKB-UniRule"/>
</dbReference>
<dbReference type="GO" id="GO:0003700">
    <property type="term" value="F:DNA-binding transcription factor activity"/>
    <property type="evidence" value="ECO:0007669"/>
    <property type="project" value="InterPro"/>
</dbReference>
<dbReference type="Proteomes" id="UP000186795">
    <property type="component" value="Unassembled WGS sequence"/>
</dbReference>
<feature type="region of interest" description="Disordered" evidence="8">
    <location>
        <begin position="337"/>
        <end position="377"/>
    </location>
</feature>
<dbReference type="Pfam" id="PF08529">
    <property type="entry name" value="NusA_N"/>
    <property type="match status" value="1"/>
</dbReference>
<feature type="domain" description="S1 motif" evidence="9">
    <location>
        <begin position="135"/>
        <end position="199"/>
    </location>
</feature>
<gene>
    <name evidence="7" type="primary">nusA</name>
    <name evidence="10" type="ORF">SAMN05421790_101411</name>
</gene>
<dbReference type="InterPro" id="IPR009019">
    <property type="entry name" value="KH_sf_prok-type"/>
</dbReference>
<evidence type="ECO:0000313" key="10">
    <source>
        <dbReference type="EMBL" id="SIS41105.1"/>
    </source>
</evidence>
<evidence type="ECO:0000256" key="3">
    <source>
        <dbReference type="ARBA" id="ARBA00022814"/>
    </source>
</evidence>
<evidence type="ECO:0000313" key="11">
    <source>
        <dbReference type="Proteomes" id="UP000186795"/>
    </source>
</evidence>
<proteinExistence type="inferred from homology"/>
<dbReference type="GO" id="GO:0031564">
    <property type="term" value="P:transcription antitermination"/>
    <property type="evidence" value="ECO:0007669"/>
    <property type="project" value="UniProtKB-UniRule"/>
</dbReference>
<organism evidence="10 11">
    <name type="scientific">Kroppenstedtia eburnea</name>
    <dbReference type="NCBI Taxonomy" id="714067"/>
    <lineage>
        <taxon>Bacteria</taxon>
        <taxon>Bacillati</taxon>
        <taxon>Bacillota</taxon>
        <taxon>Bacilli</taxon>
        <taxon>Bacillales</taxon>
        <taxon>Thermoactinomycetaceae</taxon>
        <taxon>Kroppenstedtia</taxon>
    </lineage>
</organism>
<dbReference type="CDD" id="cd04455">
    <property type="entry name" value="S1_NusA"/>
    <property type="match status" value="1"/>
</dbReference>
<dbReference type="GO" id="GO:0005829">
    <property type="term" value="C:cytosol"/>
    <property type="evidence" value="ECO:0007669"/>
    <property type="project" value="TreeGrafter"/>
</dbReference>
<accession>A0A1N7IVH5</accession>
<comment type="subunit">
    <text evidence="7">Monomer. Binds directly to the core enzyme of the DNA-dependent RNA polymerase and to nascent RNA.</text>
</comment>
<dbReference type="PROSITE" id="PS50126">
    <property type="entry name" value="S1"/>
    <property type="match status" value="1"/>
</dbReference>
<dbReference type="InterPro" id="IPR030842">
    <property type="entry name" value="TF_NusA_bacterial"/>
</dbReference>
<evidence type="ECO:0000259" key="9">
    <source>
        <dbReference type="PROSITE" id="PS50126"/>
    </source>
</evidence>
<comment type="similarity">
    <text evidence="7">Belongs to the NusA family.</text>
</comment>
<dbReference type="InterPro" id="IPR012340">
    <property type="entry name" value="NA-bd_OB-fold"/>
</dbReference>
<dbReference type="SMART" id="SM00322">
    <property type="entry name" value="KH"/>
    <property type="match status" value="2"/>
</dbReference>
<dbReference type="Pfam" id="PF26594">
    <property type="entry name" value="KH_NusA_2nd"/>
    <property type="match status" value="1"/>
</dbReference>
<dbReference type="PANTHER" id="PTHR22648:SF0">
    <property type="entry name" value="TRANSCRIPTION TERMINATION_ANTITERMINATION PROTEIN NUSA"/>
    <property type="match status" value="1"/>
</dbReference>
<dbReference type="SMART" id="SM00316">
    <property type="entry name" value="S1"/>
    <property type="match status" value="1"/>
</dbReference>
<keyword evidence="2 7" id="KW-0963">Cytoplasm</keyword>
<feature type="compositionally biased region" description="Acidic residues" evidence="8">
    <location>
        <begin position="342"/>
        <end position="377"/>
    </location>
</feature>
<reference evidence="11" key="1">
    <citation type="submission" date="2017-01" db="EMBL/GenBank/DDBJ databases">
        <authorList>
            <person name="Varghese N."/>
            <person name="Submissions S."/>
        </authorList>
    </citation>
    <scope>NUCLEOTIDE SEQUENCE [LARGE SCALE GENOMIC DNA]</scope>
    <source>
        <strain evidence="11">DSM 45196</strain>
    </source>
</reference>
<dbReference type="InterPro" id="IPR036555">
    <property type="entry name" value="NusA_N_sf"/>
</dbReference>
<dbReference type="InterPro" id="IPR004087">
    <property type="entry name" value="KH_dom"/>
</dbReference>
<dbReference type="PROSITE" id="PS50084">
    <property type="entry name" value="KH_TYPE_1"/>
    <property type="match status" value="1"/>
</dbReference>
<dbReference type="FunFam" id="3.30.300.20:FF:000005">
    <property type="entry name" value="Transcription termination/antitermination protein NusA"/>
    <property type="match status" value="1"/>
</dbReference>
<dbReference type="InterPro" id="IPR013735">
    <property type="entry name" value="TF_NusA_N"/>
</dbReference>
<dbReference type="SUPFAM" id="SSF69705">
    <property type="entry name" value="Transcription factor NusA, N-terminal domain"/>
    <property type="match status" value="1"/>
</dbReference>
<dbReference type="Gene3D" id="3.30.1480.10">
    <property type="entry name" value="NusA, N-terminal domain"/>
    <property type="match status" value="1"/>
</dbReference>
<evidence type="ECO:0000256" key="7">
    <source>
        <dbReference type="HAMAP-Rule" id="MF_00945"/>
    </source>
</evidence>
<dbReference type="NCBIfam" id="TIGR01953">
    <property type="entry name" value="NusA"/>
    <property type="match status" value="1"/>
</dbReference>
<keyword evidence="11" id="KW-1185">Reference proteome</keyword>
<evidence type="ECO:0000256" key="6">
    <source>
        <dbReference type="ARBA" id="ARBA00023163"/>
    </source>
</evidence>
<protein>
    <recommendedName>
        <fullName evidence="7">Transcription termination/antitermination protein NusA</fullName>
    </recommendedName>
</protein>
<dbReference type="Gene3D" id="3.30.300.20">
    <property type="match status" value="2"/>
</dbReference>
<dbReference type="FunFam" id="3.30.300.20:FF:000002">
    <property type="entry name" value="Transcription termination/antitermination protein NusA"/>
    <property type="match status" value="1"/>
</dbReference>
<keyword evidence="1 7" id="KW-0806">Transcription termination</keyword>
<dbReference type="CDD" id="cd02134">
    <property type="entry name" value="KH-II_NusA_rpt1"/>
    <property type="match status" value="1"/>
</dbReference>
<dbReference type="AlphaFoldDB" id="A0A1N7IVH5"/>
<dbReference type="Gene3D" id="2.40.50.140">
    <property type="entry name" value="Nucleic acid-binding proteins"/>
    <property type="match status" value="1"/>
</dbReference>
<name>A0A1N7IVH5_9BACL</name>
<sequence>MNAEFIDALNQLEKEKGISKEVLIEAIEAALISGYKRNFHSAQNVRVDIDRDTGRVRVFARKTVVEEVTDPRLEISLEAATEINPSFELDDIVEIEVTPADFGRIAAQTAKQVVTQRIREAERSIIYEEFVDREADIVTGVVQRADSRHYYIDLGRVEALLPFAETMPGERFKHNDRVKAYITRVEKSTKGPQVFVSRTHPGLLKRLFELEVPEIYEGIVEIRSVAREAGHRSKIAVISRDEQVDPVGACVGHRGMRVQTVVNELRGEKIDIVRWSDEPVEFVSNALSPSKVVRVDIREAEKVAQVVVPDHQLSLAIGKEGQNARLAAKLTGWKIDIKSESESDPGPEKEEEEVFEEAATEEFPPDPDGTGADEGER</sequence>
<dbReference type="Pfam" id="PF00575">
    <property type="entry name" value="S1"/>
    <property type="match status" value="1"/>
</dbReference>
<keyword evidence="5 7" id="KW-0805">Transcription regulation</keyword>
<dbReference type="Pfam" id="PF13184">
    <property type="entry name" value="KH_NusA_1st"/>
    <property type="match status" value="1"/>
</dbReference>
<dbReference type="FunFam" id="3.30.1480.10:FF:000002">
    <property type="entry name" value="Transcription termination/antitermination protein NusA"/>
    <property type="match status" value="1"/>
</dbReference>
<dbReference type="InterPro" id="IPR025249">
    <property type="entry name" value="TF_NusA_KH_1st"/>
</dbReference>